<dbReference type="GO" id="GO:0003723">
    <property type="term" value="F:RNA binding"/>
    <property type="evidence" value="ECO:0007669"/>
    <property type="project" value="UniProtKB-KW"/>
</dbReference>
<dbReference type="InterPro" id="IPR020627">
    <property type="entry name" value="KhpA"/>
</dbReference>
<evidence type="ECO:0000313" key="4">
    <source>
        <dbReference type="EMBL" id="ADY26416.1"/>
    </source>
</evidence>
<evidence type="ECO:0000256" key="3">
    <source>
        <dbReference type="SAM" id="MobiDB-lite"/>
    </source>
</evidence>
<accession>F0RP07</accession>
<sequence length="113" mass="12142">MNRDTDYSFGPQAGEPDIDVAELVEFLAGQVVDDPAGVQVSRQGQTLLIRVGEGEEGRLIGRQGRVIQAIRTLARSATPPRARLNVDLDGPRSAQGSSAQGKGGFQGRRERRS</sequence>
<reference evidence="4 5" key="2">
    <citation type="journal article" date="2012" name="Stand. Genomic Sci.">
        <title>Complete genome sequence of the orange-red pigmented, radioresistant Deinococcus proteolyticus type strain (MRP(T)).</title>
        <authorList>
            <person name="Copeland A."/>
            <person name="Zeytun A."/>
            <person name="Yassawong M."/>
            <person name="Nolan M."/>
            <person name="Lucas S."/>
            <person name="Hammon N."/>
            <person name="Deshpande S."/>
            <person name="Cheng J.F."/>
            <person name="Han C."/>
            <person name="Tapia R."/>
            <person name="Goodwin L.A."/>
            <person name="Pitluck S."/>
            <person name="Mavromatis K."/>
            <person name="Liolios K."/>
            <person name="Pagani I."/>
            <person name="Ivanova N."/>
            <person name="Mikhailova N."/>
            <person name="Pati A."/>
            <person name="Chen A."/>
            <person name="Palaniappan K."/>
            <person name="Land M."/>
            <person name="Hauser L."/>
            <person name="Jeffries C.D."/>
            <person name="Brambilla E.M."/>
            <person name="Rohde M."/>
            <person name="Sikorski J."/>
            <person name="Pukall R."/>
            <person name="Goker M."/>
            <person name="Detter J.C."/>
            <person name="Woyke T."/>
            <person name="Bristow J."/>
            <person name="Eisen J.A."/>
            <person name="Markowitz V."/>
            <person name="Hugenholtz P."/>
            <person name="Kyrpides N.C."/>
            <person name="Klenk H.P."/>
            <person name="Lapidus A."/>
        </authorList>
    </citation>
    <scope>NUCLEOTIDE SEQUENCE [LARGE SCALE GENOMIC DNA]</scope>
    <source>
        <strain evidence="5">ATCC 35074 / DSM 20540 / JCM 6276 / NBRC 101906 / NCIMB 13154 / VKM Ac-1939 / CCM 2703 / MRP</strain>
    </source>
</reference>
<dbReference type="AlphaFoldDB" id="F0RP07"/>
<dbReference type="STRING" id="693977.Deipr_1267"/>
<dbReference type="Pfam" id="PF13083">
    <property type="entry name" value="KH_KhpA-B"/>
    <property type="match status" value="1"/>
</dbReference>
<dbReference type="KEGG" id="dpt:Deipr_1267"/>
<gene>
    <name evidence="4" type="ordered locus">Deipr_1267</name>
</gene>
<evidence type="ECO:0000313" key="5">
    <source>
        <dbReference type="Proteomes" id="UP000007718"/>
    </source>
</evidence>
<dbReference type="eggNOG" id="COG1837">
    <property type="taxonomic scope" value="Bacteria"/>
</dbReference>
<name>F0RP07_DEIPM</name>
<dbReference type="PANTHER" id="PTHR34654:SF1">
    <property type="entry name" value="RNA-BINDING PROTEIN KHPA"/>
    <property type="match status" value="1"/>
</dbReference>
<reference evidence="5" key="1">
    <citation type="submission" date="2011-02" db="EMBL/GenBank/DDBJ databases">
        <title>The complete sequence of chromosome of Deinococcus proteolyticus DSM 20540.</title>
        <authorList>
            <consortium name="US DOE Joint Genome Institute (JGI-PGF)"/>
            <person name="Lucas S."/>
            <person name="Copeland A."/>
            <person name="Lapidus A."/>
            <person name="Bruce D."/>
            <person name="Goodwin L."/>
            <person name="Pitluck S."/>
            <person name="Kyrpides N."/>
            <person name="Mavromatis K."/>
            <person name="Pagani I."/>
            <person name="Ivanova N."/>
            <person name="Ovchinnikova G."/>
            <person name="Zeytun A."/>
            <person name="Detter J.C."/>
            <person name="Han C."/>
            <person name="Land M."/>
            <person name="Hauser L."/>
            <person name="Markowitz V."/>
            <person name="Cheng J.-F."/>
            <person name="Hugenholtz P."/>
            <person name="Woyke T."/>
            <person name="Wu D."/>
            <person name="Pukall R."/>
            <person name="Steenblock K."/>
            <person name="Brambilla E."/>
            <person name="Klenk H.-P."/>
            <person name="Eisen J.A."/>
        </authorList>
    </citation>
    <scope>NUCLEOTIDE SEQUENCE [LARGE SCALE GENOMIC DNA]</scope>
    <source>
        <strain evidence="5">ATCC 35074 / DSM 20540 / JCM 6276 / NBRC 101906 / NCIMB 13154 / VKM Ac-1939 / CCM 2703 / MRP</strain>
    </source>
</reference>
<dbReference type="HOGENOM" id="CLU_2129358_0_0_0"/>
<proteinExistence type="predicted"/>
<dbReference type="Proteomes" id="UP000007718">
    <property type="component" value="Chromosome"/>
</dbReference>
<organism evidence="4 5">
    <name type="scientific">Deinococcus proteolyticus (strain ATCC 35074 / DSM 20540 / JCM 6276 / NBRC 101906 / NCIMB 13154 / VKM Ac-1939 / CCM 2703 / MRP)</name>
    <dbReference type="NCBI Taxonomy" id="693977"/>
    <lineage>
        <taxon>Bacteria</taxon>
        <taxon>Thermotogati</taxon>
        <taxon>Deinococcota</taxon>
        <taxon>Deinococci</taxon>
        <taxon>Deinococcales</taxon>
        <taxon>Deinococcaceae</taxon>
        <taxon>Deinococcus</taxon>
    </lineage>
</organism>
<evidence type="ECO:0000256" key="2">
    <source>
        <dbReference type="ARBA" id="ARBA00022884"/>
    </source>
</evidence>
<keyword evidence="2" id="KW-0694">RNA-binding</keyword>
<dbReference type="RefSeq" id="WP_013615025.1">
    <property type="nucleotide sequence ID" value="NC_015161.1"/>
</dbReference>
<protein>
    <submittedName>
        <fullName evidence="4">Uncharacterized protein</fullName>
    </submittedName>
</protein>
<keyword evidence="1" id="KW-0963">Cytoplasm</keyword>
<feature type="region of interest" description="Disordered" evidence="3">
    <location>
        <begin position="78"/>
        <end position="113"/>
    </location>
</feature>
<evidence type="ECO:0000256" key="1">
    <source>
        <dbReference type="ARBA" id="ARBA00022490"/>
    </source>
</evidence>
<dbReference type="PANTHER" id="PTHR34654">
    <property type="entry name" value="UPF0109 PROTEIN SCO5592"/>
    <property type="match status" value="1"/>
</dbReference>
<dbReference type="EMBL" id="CP002536">
    <property type="protein sequence ID" value="ADY26416.1"/>
    <property type="molecule type" value="Genomic_DNA"/>
</dbReference>
<keyword evidence="5" id="KW-1185">Reference proteome</keyword>